<dbReference type="GO" id="GO:0004665">
    <property type="term" value="F:prephenate dehydrogenase (NADP+) activity"/>
    <property type="evidence" value="ECO:0007669"/>
    <property type="project" value="InterPro"/>
</dbReference>
<keyword evidence="10" id="KW-1133">Transmembrane helix</keyword>
<keyword evidence="5" id="KW-0827">Tyrosine biosynthesis</keyword>
<evidence type="ECO:0000313" key="14">
    <source>
        <dbReference type="Proteomes" id="UP000308978"/>
    </source>
</evidence>
<dbReference type="EC" id="1.3.1.12" evidence="3"/>
<dbReference type="Pfam" id="PF02153">
    <property type="entry name" value="PDH_N"/>
    <property type="match status" value="1"/>
</dbReference>
<dbReference type="Proteomes" id="UP000308978">
    <property type="component" value="Unassembled WGS sequence"/>
</dbReference>
<evidence type="ECO:0000256" key="9">
    <source>
        <dbReference type="ARBA" id="ARBA00049260"/>
    </source>
</evidence>
<dbReference type="InterPro" id="IPR003099">
    <property type="entry name" value="Prephen_DH"/>
</dbReference>
<comment type="catalytic activity">
    <reaction evidence="9">
        <text>prephenate + NAD(+) = 3-(4-hydroxyphenyl)pyruvate + CO2 + NADH</text>
        <dbReference type="Rhea" id="RHEA:13869"/>
        <dbReference type="ChEBI" id="CHEBI:16526"/>
        <dbReference type="ChEBI" id="CHEBI:29934"/>
        <dbReference type="ChEBI" id="CHEBI:36242"/>
        <dbReference type="ChEBI" id="CHEBI:57540"/>
        <dbReference type="ChEBI" id="CHEBI:57945"/>
        <dbReference type="EC" id="1.3.1.12"/>
    </reaction>
</comment>
<evidence type="ECO:0000256" key="4">
    <source>
        <dbReference type="ARBA" id="ARBA00016891"/>
    </source>
</evidence>
<dbReference type="RefSeq" id="WP_136435234.1">
    <property type="nucleotide sequence ID" value="NZ_SSTJ01000012.1"/>
</dbReference>
<dbReference type="InterPro" id="IPR036291">
    <property type="entry name" value="NAD(P)-bd_dom_sf"/>
</dbReference>
<evidence type="ECO:0000256" key="7">
    <source>
        <dbReference type="ARBA" id="ARBA00023027"/>
    </source>
</evidence>
<evidence type="ECO:0000256" key="5">
    <source>
        <dbReference type="ARBA" id="ARBA00022498"/>
    </source>
</evidence>
<evidence type="ECO:0000313" key="13">
    <source>
        <dbReference type="EMBL" id="THG36721.1"/>
    </source>
</evidence>
<evidence type="ECO:0000256" key="3">
    <source>
        <dbReference type="ARBA" id="ARBA00012068"/>
    </source>
</evidence>
<dbReference type="GO" id="GO:0006571">
    <property type="term" value="P:tyrosine biosynthetic process"/>
    <property type="evidence" value="ECO:0007669"/>
    <property type="project" value="UniProtKB-UniPathway"/>
</dbReference>
<dbReference type="PANTHER" id="PTHR21363">
    <property type="entry name" value="PREPHENATE DEHYDROGENASE"/>
    <property type="match status" value="1"/>
</dbReference>
<keyword evidence="10" id="KW-0472">Membrane</keyword>
<dbReference type="EMBL" id="SSTJ01000012">
    <property type="protein sequence ID" value="THG36721.1"/>
    <property type="molecule type" value="Genomic_DNA"/>
</dbReference>
<organism evidence="13 14">
    <name type="scientific">Adlercreutzia caecimuris</name>
    <dbReference type="NCBI Taxonomy" id="671266"/>
    <lineage>
        <taxon>Bacteria</taxon>
        <taxon>Bacillati</taxon>
        <taxon>Actinomycetota</taxon>
        <taxon>Coriobacteriia</taxon>
        <taxon>Eggerthellales</taxon>
        <taxon>Eggerthellaceae</taxon>
        <taxon>Adlercreutzia</taxon>
    </lineage>
</organism>
<dbReference type="InterPro" id="IPR045865">
    <property type="entry name" value="ACT-like_dom_sf"/>
</dbReference>
<keyword evidence="6" id="KW-0560">Oxidoreductase</keyword>
<comment type="pathway">
    <text evidence="1">Amino-acid biosynthesis; L-tyrosine biosynthesis; (4-hydroxyphenyl)pyruvate from prephenate (NAD(+) route): step 1/1.</text>
</comment>
<dbReference type="Gene3D" id="3.40.50.720">
    <property type="entry name" value="NAD(P)-binding Rossmann-like Domain"/>
    <property type="match status" value="1"/>
</dbReference>
<dbReference type="GO" id="GO:0070403">
    <property type="term" value="F:NAD+ binding"/>
    <property type="evidence" value="ECO:0007669"/>
    <property type="project" value="InterPro"/>
</dbReference>
<dbReference type="SUPFAM" id="SSF51735">
    <property type="entry name" value="NAD(P)-binding Rossmann-fold domains"/>
    <property type="match status" value="1"/>
</dbReference>
<dbReference type="UniPathway" id="UPA00122">
    <property type="reaction ID" value="UER00961"/>
</dbReference>
<gene>
    <name evidence="13" type="ORF">E5986_08975</name>
</gene>
<dbReference type="PROSITE" id="PS51671">
    <property type="entry name" value="ACT"/>
    <property type="match status" value="1"/>
</dbReference>
<comment type="caution">
    <text evidence="13">The sequence shown here is derived from an EMBL/GenBank/DDBJ whole genome shotgun (WGS) entry which is preliminary data.</text>
</comment>
<evidence type="ECO:0000256" key="6">
    <source>
        <dbReference type="ARBA" id="ARBA00023002"/>
    </source>
</evidence>
<name>A0A4S4G215_9ACTN</name>
<evidence type="ECO:0000256" key="8">
    <source>
        <dbReference type="ARBA" id="ARBA00023141"/>
    </source>
</evidence>
<dbReference type="Gene3D" id="1.10.3660.10">
    <property type="entry name" value="6-phosphogluconate dehydrogenase C-terminal like domain"/>
    <property type="match status" value="1"/>
</dbReference>
<feature type="domain" description="ACT" evidence="12">
    <location>
        <begin position="326"/>
        <end position="399"/>
    </location>
</feature>
<comment type="similarity">
    <text evidence="2">Belongs to the prephenate/arogenate dehydrogenase family.</text>
</comment>
<sequence>MTESSELNDTPPEPACAADTPAAAAAPFASVAVIGLGLIGASLAATLAAKMPEVRVFGVDTDAATCATAVERGWCAEAAGPNDAAFRVFIEGDCELVVIATPVAAVDDHLGRLRDWGYTGLVTDTISTKGHILAAAEEMLPAPARYVPGHPMAGSEQNGIAGARADLFEGANWILCPDERTAPEDFQRMHELITGLDARVVSLRREEHDSAIAIVSHVPHMVASSLMQLASAHADDSRSLMRLAAGGFKDSTRIAAGSPKLWCGIAFDNACALRDGLAEMAAIIGSFARALEEGDRETFTRLLAEAAEARRALPAAWVPSTEKLLEVRIPMVNRTGVVAEVCTIASSVGCNIQSIDIDHISEGNAVLSLILTDEGDIGQLSLQLINAGFSVSFSPLMPKEYAHVD</sequence>
<dbReference type="InterPro" id="IPR046825">
    <property type="entry name" value="PDH_C"/>
</dbReference>
<evidence type="ECO:0000259" key="11">
    <source>
        <dbReference type="PROSITE" id="PS51176"/>
    </source>
</evidence>
<dbReference type="GO" id="GO:0008977">
    <property type="term" value="F:prephenate dehydrogenase (NAD+) activity"/>
    <property type="evidence" value="ECO:0007669"/>
    <property type="project" value="UniProtKB-EC"/>
</dbReference>
<keyword evidence="10" id="KW-0812">Transmembrane</keyword>
<keyword evidence="8" id="KW-0028">Amino-acid biosynthesis</keyword>
<feature type="transmembrane region" description="Helical" evidence="10">
    <location>
        <begin position="28"/>
        <end position="49"/>
    </location>
</feature>
<dbReference type="InterPro" id="IPR002912">
    <property type="entry name" value="ACT_dom"/>
</dbReference>
<dbReference type="SUPFAM" id="SSF55021">
    <property type="entry name" value="ACT-like"/>
    <property type="match status" value="1"/>
</dbReference>
<reference evidence="13 14" key="1">
    <citation type="submission" date="2019-04" db="EMBL/GenBank/DDBJ databases">
        <title>Microbes associate with the intestines of laboratory mice.</title>
        <authorList>
            <person name="Navarre W."/>
            <person name="Wong E."/>
            <person name="Huang K.C."/>
            <person name="Tropini C."/>
            <person name="Ng K."/>
            <person name="Yu B."/>
        </authorList>
    </citation>
    <scope>NUCLEOTIDE SEQUENCE [LARGE SCALE GENOMIC DNA]</scope>
    <source>
        <strain evidence="13 14">NM80_B27</strain>
    </source>
</reference>
<keyword evidence="7" id="KW-0520">NAD</keyword>
<evidence type="ECO:0000259" key="12">
    <source>
        <dbReference type="PROSITE" id="PS51671"/>
    </source>
</evidence>
<accession>A0A4S4G215</accession>
<dbReference type="SUPFAM" id="SSF48179">
    <property type="entry name" value="6-phosphogluconate dehydrogenase C-terminal domain-like"/>
    <property type="match status" value="1"/>
</dbReference>
<evidence type="ECO:0000256" key="1">
    <source>
        <dbReference type="ARBA" id="ARBA00005067"/>
    </source>
</evidence>
<protein>
    <recommendedName>
        <fullName evidence="4">Prephenate dehydrogenase</fullName>
        <ecNumber evidence="3">1.3.1.12</ecNumber>
    </recommendedName>
</protein>
<keyword evidence="8" id="KW-0057">Aromatic amino acid biosynthesis</keyword>
<feature type="domain" description="Prephenate/arogenate dehydrogenase" evidence="11">
    <location>
        <begin position="29"/>
        <end position="321"/>
    </location>
</feature>
<dbReference type="PANTHER" id="PTHR21363:SF0">
    <property type="entry name" value="PREPHENATE DEHYDROGENASE [NADP(+)]"/>
    <property type="match status" value="1"/>
</dbReference>
<dbReference type="Pfam" id="PF20463">
    <property type="entry name" value="PDH_C"/>
    <property type="match status" value="1"/>
</dbReference>
<dbReference type="AlphaFoldDB" id="A0A4S4G215"/>
<proteinExistence type="inferred from homology"/>
<evidence type="ECO:0000256" key="2">
    <source>
        <dbReference type="ARBA" id="ARBA00007964"/>
    </source>
</evidence>
<dbReference type="PROSITE" id="PS51176">
    <property type="entry name" value="PDH_ADH"/>
    <property type="match status" value="1"/>
</dbReference>
<dbReference type="InterPro" id="IPR050812">
    <property type="entry name" value="Preph/Arog_dehydrog"/>
</dbReference>
<evidence type="ECO:0000256" key="10">
    <source>
        <dbReference type="SAM" id="Phobius"/>
    </source>
</evidence>
<dbReference type="InterPro" id="IPR046826">
    <property type="entry name" value="PDH_N"/>
</dbReference>
<dbReference type="InterPro" id="IPR008927">
    <property type="entry name" value="6-PGluconate_DH-like_C_sf"/>
</dbReference>